<protein>
    <submittedName>
        <fullName evidence="2">Uncharacterized protein</fullName>
    </submittedName>
</protein>
<accession>A0AAV6IFC7</accession>
<feature type="region of interest" description="Disordered" evidence="1">
    <location>
        <begin position="103"/>
        <end position="146"/>
    </location>
</feature>
<dbReference type="AlphaFoldDB" id="A0AAV6IFC7"/>
<dbReference type="Proteomes" id="UP000823749">
    <property type="component" value="Chromosome 11"/>
</dbReference>
<feature type="compositionally biased region" description="Basic and acidic residues" evidence="1">
    <location>
        <begin position="122"/>
        <end position="141"/>
    </location>
</feature>
<feature type="region of interest" description="Disordered" evidence="1">
    <location>
        <begin position="280"/>
        <end position="313"/>
    </location>
</feature>
<comment type="caution">
    <text evidence="2">The sequence shown here is derived from an EMBL/GenBank/DDBJ whole genome shotgun (WGS) entry which is preliminary data.</text>
</comment>
<sequence length="358" mass="38804">MVGRKVKLGKEQGRIGSRINSIGGDFRTYNPMFGGESSKPGVVRHLLQRTNGGGSYADAVKGIEKGAHKTFLEELADPGDLKKENRKVTIMDDVSMVEDSLAVKSPVQFGNQRDEEDEDDHVSDSKGEKVNEAEVESEKGDPQQGLINDLGAEVTHVLNIGAAHSPKAADLILIEQRITEDLEGAGDSWVPDSYVSSPMETSSLGPGQGPLQEAQGNLVLAQPGGEATNSSGDIIPSQGILLPYSQSNLRVSQTHGINLMVDLNSAGVRRRRRRLLTEMYDSQEQFSEGQGEEDQVGSPHSEPYDGEALSPSREVQATLAVGLSLNLQFKGNEERLLRKMMEVEAHEFSQLQGRTNGN</sequence>
<evidence type="ECO:0000313" key="2">
    <source>
        <dbReference type="EMBL" id="KAG5525349.1"/>
    </source>
</evidence>
<evidence type="ECO:0000256" key="1">
    <source>
        <dbReference type="SAM" id="MobiDB-lite"/>
    </source>
</evidence>
<proteinExistence type="predicted"/>
<organism evidence="2 3">
    <name type="scientific">Rhododendron griersonianum</name>
    <dbReference type="NCBI Taxonomy" id="479676"/>
    <lineage>
        <taxon>Eukaryota</taxon>
        <taxon>Viridiplantae</taxon>
        <taxon>Streptophyta</taxon>
        <taxon>Embryophyta</taxon>
        <taxon>Tracheophyta</taxon>
        <taxon>Spermatophyta</taxon>
        <taxon>Magnoliopsida</taxon>
        <taxon>eudicotyledons</taxon>
        <taxon>Gunneridae</taxon>
        <taxon>Pentapetalae</taxon>
        <taxon>asterids</taxon>
        <taxon>Ericales</taxon>
        <taxon>Ericaceae</taxon>
        <taxon>Ericoideae</taxon>
        <taxon>Rhodoreae</taxon>
        <taxon>Rhododendron</taxon>
    </lineage>
</organism>
<name>A0AAV6IFC7_9ERIC</name>
<keyword evidence="3" id="KW-1185">Reference proteome</keyword>
<reference evidence="2" key="1">
    <citation type="submission" date="2020-08" db="EMBL/GenBank/DDBJ databases">
        <title>Plant Genome Project.</title>
        <authorList>
            <person name="Zhang R.-G."/>
        </authorList>
    </citation>
    <scope>NUCLEOTIDE SEQUENCE</scope>
    <source>
        <strain evidence="2">WSP0</strain>
        <tissue evidence="2">Leaf</tissue>
    </source>
</reference>
<dbReference type="EMBL" id="JACTNZ010000011">
    <property type="protein sequence ID" value="KAG5525349.1"/>
    <property type="molecule type" value="Genomic_DNA"/>
</dbReference>
<gene>
    <name evidence="2" type="ORF">RHGRI_031878</name>
</gene>
<evidence type="ECO:0000313" key="3">
    <source>
        <dbReference type="Proteomes" id="UP000823749"/>
    </source>
</evidence>